<comment type="caution">
    <text evidence="1">The sequence shown here is derived from an EMBL/GenBank/DDBJ whole genome shotgun (WGS) entry which is preliminary data.</text>
</comment>
<name>A0A6L9S5T1_9ACTN</name>
<gene>
    <name evidence="1" type="ORF">G1H10_09520</name>
</gene>
<dbReference type="AlphaFoldDB" id="A0A6L9S5T1"/>
<organism evidence="1 2">
    <name type="scientific">Phytoactinopolyspora halotolerans</name>
    <dbReference type="NCBI Taxonomy" id="1981512"/>
    <lineage>
        <taxon>Bacteria</taxon>
        <taxon>Bacillati</taxon>
        <taxon>Actinomycetota</taxon>
        <taxon>Actinomycetes</taxon>
        <taxon>Jiangellales</taxon>
        <taxon>Jiangellaceae</taxon>
        <taxon>Phytoactinopolyspora</taxon>
    </lineage>
</organism>
<dbReference type="EMBL" id="JAAGOA010000005">
    <property type="protein sequence ID" value="NEE00407.1"/>
    <property type="molecule type" value="Genomic_DNA"/>
</dbReference>
<dbReference type="CDD" id="cd00229">
    <property type="entry name" value="SGNH_hydrolase"/>
    <property type="match status" value="1"/>
</dbReference>
<protein>
    <submittedName>
        <fullName evidence="1">SGNH/GDSL hydrolase family protein</fullName>
    </submittedName>
</protein>
<evidence type="ECO:0000313" key="1">
    <source>
        <dbReference type="EMBL" id="NEE00407.1"/>
    </source>
</evidence>
<reference evidence="1 2" key="1">
    <citation type="submission" date="2020-02" db="EMBL/GenBank/DDBJ databases">
        <authorList>
            <person name="Li X.-J."/>
            <person name="Han X.-M."/>
        </authorList>
    </citation>
    <scope>NUCLEOTIDE SEQUENCE [LARGE SCALE GENOMIC DNA]</scope>
    <source>
        <strain evidence="1 2">CCTCC AB 2017055</strain>
    </source>
</reference>
<sequence length="209" mass="22395">MLLLGDSVAAGQALPLGQALAESGGYFIDETSTGGGNVLGPNAEAQWEDLPERLEAAADGVVVYQLTSYDWGTPDEQHDAYEALAEVTSEVNADLILVSMPPIEPDEFYADHMDELATAAEAAQNVAGEDEAVEFLDATAVWGATYSREHDGDIDRSDDGIHTCPQGAARFTSWLLDELSELYPGFQPADPDQWANTGWSSDETFTGCD</sequence>
<dbReference type="SUPFAM" id="SSF52266">
    <property type="entry name" value="SGNH hydrolase"/>
    <property type="match status" value="1"/>
</dbReference>
<keyword evidence="2" id="KW-1185">Reference proteome</keyword>
<keyword evidence="1" id="KW-0378">Hydrolase</keyword>
<dbReference type="Proteomes" id="UP000475214">
    <property type="component" value="Unassembled WGS sequence"/>
</dbReference>
<dbReference type="InterPro" id="IPR036514">
    <property type="entry name" value="SGNH_hydro_sf"/>
</dbReference>
<accession>A0A6L9S5T1</accession>
<proteinExistence type="predicted"/>
<dbReference type="GO" id="GO:0016787">
    <property type="term" value="F:hydrolase activity"/>
    <property type="evidence" value="ECO:0007669"/>
    <property type="project" value="UniProtKB-KW"/>
</dbReference>
<dbReference type="Gene3D" id="3.40.50.1110">
    <property type="entry name" value="SGNH hydrolase"/>
    <property type="match status" value="1"/>
</dbReference>
<evidence type="ECO:0000313" key="2">
    <source>
        <dbReference type="Proteomes" id="UP000475214"/>
    </source>
</evidence>